<feature type="region of interest" description="Disordered" evidence="1">
    <location>
        <begin position="1"/>
        <end position="36"/>
    </location>
</feature>
<accession>A0A919MZP8</accession>
<name>A0A919MZP8_9ACTN</name>
<dbReference type="AlphaFoldDB" id="A0A919MZP8"/>
<proteinExistence type="predicted"/>
<keyword evidence="3" id="KW-1185">Reference proteome</keyword>
<sequence length="54" mass="5708">MGTDKPPTGAEAVVVTTGPTLRKPPPHDPQADDGDIVEIWGRDSFPASDPPANW</sequence>
<comment type="caution">
    <text evidence="2">The sequence shown here is derived from an EMBL/GenBank/DDBJ whole genome shotgun (WGS) entry which is preliminary data.</text>
</comment>
<protein>
    <submittedName>
        <fullName evidence="2">Uncharacterized protein</fullName>
    </submittedName>
</protein>
<evidence type="ECO:0000313" key="3">
    <source>
        <dbReference type="Proteomes" id="UP000636960"/>
    </source>
</evidence>
<organism evidence="2 3">
    <name type="scientific">Paractinoplanes rishiriensis</name>
    <dbReference type="NCBI Taxonomy" id="1050105"/>
    <lineage>
        <taxon>Bacteria</taxon>
        <taxon>Bacillati</taxon>
        <taxon>Actinomycetota</taxon>
        <taxon>Actinomycetes</taxon>
        <taxon>Micromonosporales</taxon>
        <taxon>Micromonosporaceae</taxon>
        <taxon>Paractinoplanes</taxon>
    </lineage>
</organism>
<evidence type="ECO:0000256" key="1">
    <source>
        <dbReference type="SAM" id="MobiDB-lite"/>
    </source>
</evidence>
<evidence type="ECO:0000313" key="2">
    <source>
        <dbReference type="EMBL" id="GIF01530.1"/>
    </source>
</evidence>
<dbReference type="Proteomes" id="UP000636960">
    <property type="component" value="Unassembled WGS sequence"/>
</dbReference>
<dbReference type="EMBL" id="BOMV01000106">
    <property type="protein sequence ID" value="GIF01530.1"/>
    <property type="molecule type" value="Genomic_DNA"/>
</dbReference>
<reference evidence="2" key="1">
    <citation type="submission" date="2021-01" db="EMBL/GenBank/DDBJ databases">
        <title>Whole genome shotgun sequence of Actinoplanes rishiriensis NBRC 108556.</title>
        <authorList>
            <person name="Komaki H."/>
            <person name="Tamura T."/>
        </authorList>
    </citation>
    <scope>NUCLEOTIDE SEQUENCE</scope>
    <source>
        <strain evidence="2">NBRC 108556</strain>
    </source>
</reference>
<gene>
    <name evidence="2" type="ORF">Ari01nite_89940</name>
</gene>